<dbReference type="Proteomes" id="UP000077202">
    <property type="component" value="Unassembled WGS sequence"/>
</dbReference>
<feature type="region of interest" description="Disordered" evidence="2">
    <location>
        <begin position="201"/>
        <end position="229"/>
    </location>
</feature>
<reference evidence="3" key="1">
    <citation type="submission" date="2016-03" db="EMBL/GenBank/DDBJ databases">
        <title>Mechanisms controlling the formation of the plant cell surface in tip-growing cells are functionally conserved among land plants.</title>
        <authorList>
            <person name="Honkanen S."/>
            <person name="Jones V.A."/>
            <person name="Morieri G."/>
            <person name="Champion C."/>
            <person name="Hetherington A.J."/>
            <person name="Kelly S."/>
            <person name="Saint-Marcoux D."/>
            <person name="Proust H."/>
            <person name="Prescott H."/>
            <person name="Dolan L."/>
        </authorList>
    </citation>
    <scope>NUCLEOTIDE SEQUENCE [LARGE SCALE GENOMIC DNA]</scope>
    <source>
        <tissue evidence="3">Whole gametophyte</tissue>
    </source>
</reference>
<protein>
    <submittedName>
        <fullName evidence="3">Uncharacterized protein</fullName>
    </submittedName>
</protein>
<organism evidence="3 4">
    <name type="scientific">Marchantia polymorpha subsp. ruderalis</name>
    <dbReference type="NCBI Taxonomy" id="1480154"/>
    <lineage>
        <taxon>Eukaryota</taxon>
        <taxon>Viridiplantae</taxon>
        <taxon>Streptophyta</taxon>
        <taxon>Embryophyta</taxon>
        <taxon>Marchantiophyta</taxon>
        <taxon>Marchantiopsida</taxon>
        <taxon>Marchantiidae</taxon>
        <taxon>Marchantiales</taxon>
        <taxon>Marchantiaceae</taxon>
        <taxon>Marchantia</taxon>
    </lineage>
</organism>
<evidence type="ECO:0000256" key="1">
    <source>
        <dbReference type="SAM" id="Coils"/>
    </source>
</evidence>
<feature type="region of interest" description="Disordered" evidence="2">
    <location>
        <begin position="97"/>
        <end position="117"/>
    </location>
</feature>
<comment type="caution">
    <text evidence="3">The sequence shown here is derived from an EMBL/GenBank/DDBJ whole genome shotgun (WGS) entry which is preliminary data.</text>
</comment>
<evidence type="ECO:0000256" key="2">
    <source>
        <dbReference type="SAM" id="MobiDB-lite"/>
    </source>
</evidence>
<name>A0A176WBL7_MARPO</name>
<feature type="coiled-coil region" evidence="1">
    <location>
        <begin position="351"/>
        <end position="441"/>
    </location>
</feature>
<dbReference type="AlphaFoldDB" id="A0A176WBL7"/>
<evidence type="ECO:0000313" key="4">
    <source>
        <dbReference type="Proteomes" id="UP000077202"/>
    </source>
</evidence>
<proteinExistence type="predicted"/>
<keyword evidence="4" id="KW-1185">Reference proteome</keyword>
<accession>A0A176WBL7</accession>
<keyword evidence="1" id="KW-0175">Coiled coil</keyword>
<sequence>MALPKKSDKVRKLVPLKEPYEELRSFRRELSELRLDFLLWNWNCISASICKEIRDKKKTESEYLQGNPMLWTVEHWAKVMGLEEEKRFPRERKILTAESNVGTEEEDNNRSQVPPQTTARGLVKVDVLPNRQKPERRLAKRRKVVTDDEEDLTLDCGEDSCPNHRHIRSSSWRVDTQLVVIEGHSSVLVEVPADGTVEPLKERTEMVSPNSLSSERTRSGGSEDVPQPKIGGEVMKEVTLSEAILEQIVAEVGGTVGNRVEEPGPPPPEEEVKMKTSGEEVKTLEITFPDFLQYSVVLLLKYLDVKREKYIVSKEAGLYVQLVRNRTKIKRAVAVKTKMARERAAILSAECGAAKAALKKQEDQLREKEIECKVLQLNLAKESGRAEEVRIAEELRGKIAEAKTVKEDLCSKIAVKADMRSQESRRRMEKIEEAYRHLQDETTDELRLRVEKCMRGFAMWGLQTMKWLKLDSLKRRLMSTKGSGSVGHKHIVEIVKTFFEGFDKAHQNVELEIVNVLRRLGAENSLDDAVTATSDGTAP</sequence>
<dbReference type="EMBL" id="LVLJ01001341">
    <property type="protein sequence ID" value="OAE30334.1"/>
    <property type="molecule type" value="Genomic_DNA"/>
</dbReference>
<gene>
    <name evidence="3" type="ORF">AXG93_4201s1350</name>
</gene>
<evidence type="ECO:0000313" key="3">
    <source>
        <dbReference type="EMBL" id="OAE30334.1"/>
    </source>
</evidence>